<keyword evidence="2" id="KW-1185">Reference proteome</keyword>
<organism evidence="1 2">
    <name type="scientific">Leifsonia williamsii</name>
    <dbReference type="NCBI Taxonomy" id="3035919"/>
    <lineage>
        <taxon>Bacteria</taxon>
        <taxon>Bacillati</taxon>
        <taxon>Actinomycetota</taxon>
        <taxon>Actinomycetes</taxon>
        <taxon>Micrococcales</taxon>
        <taxon>Microbacteriaceae</taxon>
        <taxon>Leifsonia</taxon>
    </lineage>
</organism>
<evidence type="ECO:0000313" key="1">
    <source>
        <dbReference type="EMBL" id="MDN4616422.1"/>
    </source>
</evidence>
<name>A0ABT8KGW4_9MICO</name>
<reference evidence="1" key="1">
    <citation type="submission" date="2023-06" db="EMBL/GenBank/DDBJ databases">
        <title>MT1 and MT2 Draft Genomes of Novel Species.</title>
        <authorList>
            <person name="Venkateswaran K."/>
        </authorList>
    </citation>
    <scope>NUCLEOTIDE SEQUENCE</scope>
    <source>
        <strain evidence="1">F6_8S_P_1B</strain>
    </source>
</reference>
<gene>
    <name evidence="1" type="ORF">P5G50_18395</name>
</gene>
<dbReference type="RefSeq" id="WP_301209601.1">
    <property type="nucleotide sequence ID" value="NZ_JAROCF010000002.1"/>
</dbReference>
<sequence length="74" mass="8064">MPKLAGRIDVDARLLESKSESRRFGITIDGEDFPWHIDASGVSVQVSDDGCPAVTITILAERVTVDHRIEGKAD</sequence>
<proteinExistence type="predicted"/>
<protein>
    <submittedName>
        <fullName evidence="1">Uncharacterized protein</fullName>
    </submittedName>
</protein>
<accession>A0ABT8KGW4</accession>
<dbReference type="Proteomes" id="UP001174208">
    <property type="component" value="Unassembled WGS sequence"/>
</dbReference>
<comment type="caution">
    <text evidence="1">The sequence shown here is derived from an EMBL/GenBank/DDBJ whole genome shotgun (WGS) entry which is preliminary data.</text>
</comment>
<evidence type="ECO:0000313" key="2">
    <source>
        <dbReference type="Proteomes" id="UP001174208"/>
    </source>
</evidence>
<dbReference type="EMBL" id="JAROCF010000002">
    <property type="protein sequence ID" value="MDN4616422.1"/>
    <property type="molecule type" value="Genomic_DNA"/>
</dbReference>